<dbReference type="CDD" id="cd00565">
    <property type="entry name" value="Ubl_ThiS"/>
    <property type="match status" value="1"/>
</dbReference>
<name>A0A8J6Q9K1_9FLAO</name>
<dbReference type="Gene3D" id="3.10.20.30">
    <property type="match status" value="1"/>
</dbReference>
<dbReference type="EMBL" id="JACVXC010000007">
    <property type="protein sequence ID" value="MBD0836738.1"/>
    <property type="molecule type" value="Genomic_DNA"/>
</dbReference>
<dbReference type="InterPro" id="IPR010035">
    <property type="entry name" value="Thi_S"/>
</dbReference>
<dbReference type="SUPFAM" id="SSF54285">
    <property type="entry name" value="MoaD/ThiS"/>
    <property type="match status" value="1"/>
</dbReference>
<keyword evidence="2" id="KW-1185">Reference proteome</keyword>
<accession>A0A8J6Q9K1</accession>
<reference evidence="1" key="1">
    <citation type="journal article" date="2013" name="Int. J. Syst. Evol. Microbiol.">
        <title>Aestuariibaculum suncheonense gen. nov., sp. nov., a marine bacterium of the family Flavobacteriaceae isolated from a tidal flat and emended descriptions of the genera Gaetbulibacter and Tamlana.</title>
        <authorList>
            <person name="Jeong S.H."/>
            <person name="Park M.S."/>
            <person name="Jin H.M."/>
            <person name="Lee K."/>
            <person name="Park W."/>
            <person name="Jeon C.O."/>
        </authorList>
    </citation>
    <scope>NUCLEOTIDE SEQUENCE</scope>
    <source>
        <strain evidence="1">SC17</strain>
    </source>
</reference>
<evidence type="ECO:0000313" key="2">
    <source>
        <dbReference type="Proteomes" id="UP000602057"/>
    </source>
</evidence>
<protein>
    <submittedName>
        <fullName evidence="1">Sulfur carrier protein ThiS</fullName>
    </submittedName>
</protein>
<dbReference type="AlphaFoldDB" id="A0A8J6Q9K1"/>
<sequence length="67" mass="7514">MITIHLNEQPLNIDENVNISQLLHQENYPQIGIAVAINQHIISKSNWDDQLLQDGDNILIIQATQGG</sequence>
<proteinExistence type="predicted"/>
<dbReference type="Proteomes" id="UP000602057">
    <property type="component" value="Unassembled WGS sequence"/>
</dbReference>
<dbReference type="InterPro" id="IPR012675">
    <property type="entry name" value="Beta-grasp_dom_sf"/>
</dbReference>
<dbReference type="PANTHER" id="PTHR34472:SF1">
    <property type="entry name" value="SULFUR CARRIER PROTEIN THIS"/>
    <property type="match status" value="1"/>
</dbReference>
<dbReference type="Pfam" id="PF02597">
    <property type="entry name" value="ThiS"/>
    <property type="match status" value="1"/>
</dbReference>
<evidence type="ECO:0000313" key="1">
    <source>
        <dbReference type="EMBL" id="MBD0836738.1"/>
    </source>
</evidence>
<organism evidence="1 2">
    <name type="scientific">Aestuariibaculum suncheonense</name>
    <dbReference type="NCBI Taxonomy" id="1028745"/>
    <lineage>
        <taxon>Bacteria</taxon>
        <taxon>Pseudomonadati</taxon>
        <taxon>Bacteroidota</taxon>
        <taxon>Flavobacteriia</taxon>
        <taxon>Flavobacteriales</taxon>
        <taxon>Flavobacteriaceae</taxon>
    </lineage>
</organism>
<dbReference type="InterPro" id="IPR003749">
    <property type="entry name" value="ThiS/MoaD-like"/>
</dbReference>
<dbReference type="InterPro" id="IPR016155">
    <property type="entry name" value="Mopterin_synth/thiamin_S_b"/>
</dbReference>
<gene>
    <name evidence="1" type="primary">thiS</name>
    <name evidence="1" type="ORF">ICJ84_14975</name>
</gene>
<dbReference type="NCBIfam" id="TIGR01683">
    <property type="entry name" value="thiS"/>
    <property type="match status" value="1"/>
</dbReference>
<reference evidence="1" key="2">
    <citation type="submission" date="2020-09" db="EMBL/GenBank/DDBJ databases">
        <authorList>
            <person name="Wu Z."/>
        </authorList>
    </citation>
    <scope>NUCLEOTIDE SEQUENCE</scope>
    <source>
        <strain evidence="1">SC17</strain>
    </source>
</reference>
<comment type="caution">
    <text evidence="1">The sequence shown here is derived from an EMBL/GenBank/DDBJ whole genome shotgun (WGS) entry which is preliminary data.</text>
</comment>
<dbReference type="RefSeq" id="WP_188217234.1">
    <property type="nucleotide sequence ID" value="NZ_BAABGH010000017.1"/>
</dbReference>
<dbReference type="PANTHER" id="PTHR34472">
    <property type="entry name" value="SULFUR CARRIER PROTEIN THIS"/>
    <property type="match status" value="1"/>
</dbReference>